<dbReference type="PANTHER" id="PTHR16655">
    <property type="entry name" value="COCAINE AND AMPHETAMINE REGULATED TRANSCRIPT PROTEIN"/>
    <property type="match status" value="1"/>
</dbReference>
<evidence type="ECO:0000256" key="2">
    <source>
        <dbReference type="ARBA" id="ARBA00005294"/>
    </source>
</evidence>
<evidence type="ECO:0000313" key="6">
    <source>
        <dbReference type="Proteomes" id="UP001190640"/>
    </source>
</evidence>
<dbReference type="GO" id="GO:0005615">
    <property type="term" value="C:extracellular space"/>
    <property type="evidence" value="ECO:0007669"/>
    <property type="project" value="InterPro"/>
</dbReference>
<reference evidence="7" key="1">
    <citation type="submission" date="2025-08" db="UniProtKB">
        <authorList>
            <consortium name="RefSeq"/>
        </authorList>
    </citation>
    <scope>IDENTIFICATION</scope>
    <source>
        <tissue evidence="7">Blood</tissue>
    </source>
</reference>
<sequence>MAGSHLGSAVLIFFLLWVAHGGFDVAARTPQEFPFKHAYQAHEKELLEELQDVLEKLQHKTVSTWEKKFNQVPKCSFGDMCAVKKGARIGKLCDCPRRSACNTLLLKCL</sequence>
<dbReference type="Pfam" id="PF06373">
    <property type="entry name" value="CART"/>
    <property type="match status" value="1"/>
</dbReference>
<dbReference type="GO" id="GO:0005184">
    <property type="term" value="F:neuropeptide hormone activity"/>
    <property type="evidence" value="ECO:0007669"/>
    <property type="project" value="InterPro"/>
</dbReference>
<feature type="chain" id="PRO_5041734306" evidence="5">
    <location>
        <begin position="22"/>
        <end position="109"/>
    </location>
</feature>
<evidence type="ECO:0000256" key="1">
    <source>
        <dbReference type="ARBA" id="ARBA00004613"/>
    </source>
</evidence>
<keyword evidence="4" id="KW-1015">Disulfide bond</keyword>
<dbReference type="GO" id="GO:0032099">
    <property type="term" value="P:negative regulation of appetite"/>
    <property type="evidence" value="ECO:0007669"/>
    <property type="project" value="InterPro"/>
</dbReference>
<accession>A0AA97J1I1</accession>
<keyword evidence="3" id="KW-0964">Secreted</keyword>
<dbReference type="RefSeq" id="XP_054829296.1">
    <property type="nucleotide sequence ID" value="XM_054973321.1"/>
</dbReference>
<feature type="signal peptide" evidence="5">
    <location>
        <begin position="1"/>
        <end position="21"/>
    </location>
</feature>
<dbReference type="SUPFAM" id="SSF64546">
    <property type="entry name" value="Satiety factor CART (cocaine and amphetamine regulated transcript)"/>
    <property type="match status" value="1"/>
</dbReference>
<dbReference type="GO" id="GO:0007186">
    <property type="term" value="P:G protein-coupled receptor signaling pathway"/>
    <property type="evidence" value="ECO:0007669"/>
    <property type="project" value="InterPro"/>
</dbReference>
<evidence type="ECO:0000256" key="3">
    <source>
        <dbReference type="ARBA" id="ARBA00022525"/>
    </source>
</evidence>
<keyword evidence="6" id="KW-1185">Reference proteome</keyword>
<comment type="subcellular location">
    <subcellularLocation>
        <location evidence="1">Secreted</location>
    </subcellularLocation>
</comment>
<organism evidence="6 7">
    <name type="scientific">Eublepharis macularius</name>
    <name type="common">Leopard gecko</name>
    <name type="synonym">Cyrtodactylus macularius</name>
    <dbReference type="NCBI Taxonomy" id="481883"/>
    <lineage>
        <taxon>Eukaryota</taxon>
        <taxon>Metazoa</taxon>
        <taxon>Chordata</taxon>
        <taxon>Craniata</taxon>
        <taxon>Vertebrata</taxon>
        <taxon>Euteleostomi</taxon>
        <taxon>Lepidosauria</taxon>
        <taxon>Squamata</taxon>
        <taxon>Bifurcata</taxon>
        <taxon>Gekkota</taxon>
        <taxon>Eublepharidae</taxon>
        <taxon>Eublepharinae</taxon>
        <taxon>Eublepharis</taxon>
    </lineage>
</organism>
<dbReference type="GO" id="GO:0043410">
    <property type="term" value="P:positive regulation of MAPK cascade"/>
    <property type="evidence" value="ECO:0007669"/>
    <property type="project" value="InterPro"/>
</dbReference>
<gene>
    <name evidence="7" type="primary">LOC129325573</name>
</gene>
<dbReference type="AlphaFoldDB" id="A0AA97J1I1"/>
<keyword evidence="5" id="KW-0732">Signal</keyword>
<dbReference type="InterPro" id="IPR036722">
    <property type="entry name" value="CART_C_sf"/>
</dbReference>
<dbReference type="GO" id="GO:0008343">
    <property type="term" value="P:adult feeding behavior"/>
    <property type="evidence" value="ECO:0007669"/>
    <property type="project" value="InterPro"/>
</dbReference>
<dbReference type="InterPro" id="IPR009106">
    <property type="entry name" value="CART"/>
</dbReference>
<evidence type="ECO:0000313" key="7">
    <source>
        <dbReference type="RefSeq" id="XP_054829296.1"/>
    </source>
</evidence>
<name>A0AA97J1I1_EUBMA</name>
<proteinExistence type="inferred from homology"/>
<protein>
    <submittedName>
        <fullName evidence="7">Cocaine- and amphetamine-regulated transcript protein-like</fullName>
    </submittedName>
</protein>
<evidence type="ECO:0000256" key="4">
    <source>
        <dbReference type="ARBA" id="ARBA00023157"/>
    </source>
</evidence>
<comment type="similarity">
    <text evidence="2">Belongs to the CART family.</text>
</comment>
<dbReference type="KEGG" id="emc:129325573"/>
<dbReference type="Gene3D" id="4.10.40.30">
    <property type="entry name" value="CART, C-terminal domain"/>
    <property type="match status" value="1"/>
</dbReference>
<evidence type="ECO:0000256" key="5">
    <source>
        <dbReference type="SAM" id="SignalP"/>
    </source>
</evidence>
<dbReference type="GeneID" id="129325573"/>
<dbReference type="GO" id="GO:0009267">
    <property type="term" value="P:cellular response to starvation"/>
    <property type="evidence" value="ECO:0007669"/>
    <property type="project" value="InterPro"/>
</dbReference>
<dbReference type="Proteomes" id="UP001190640">
    <property type="component" value="Chromosome 1"/>
</dbReference>
<dbReference type="CDD" id="cd22741">
    <property type="entry name" value="CART_CTD-like"/>
    <property type="match status" value="1"/>
</dbReference>